<dbReference type="InterPro" id="IPR029035">
    <property type="entry name" value="DHS-like_NAD/FAD-binding_dom"/>
</dbReference>
<dbReference type="EC" id="7.1.1.1" evidence="4 16"/>
<accession>A0A8J3MAP8</accession>
<keyword evidence="9 16" id="KW-0521">NADP</keyword>
<evidence type="ECO:0000256" key="17">
    <source>
        <dbReference type="SAM" id="Phobius"/>
    </source>
</evidence>
<dbReference type="RefSeq" id="WP_028091863.1">
    <property type="nucleotide sequence ID" value="NZ_BNAP01000001.1"/>
</dbReference>
<keyword evidence="12 16" id="KW-0520">NAD</keyword>
<feature type="transmembrane region" description="Helical" evidence="17">
    <location>
        <begin position="145"/>
        <end position="167"/>
    </location>
</feature>
<reference evidence="19" key="1">
    <citation type="journal article" date="2014" name="Int. J. Syst. Evol. Microbiol.">
        <title>Complete genome sequence of Corynebacterium casei LMG S-19264T (=DSM 44701T), isolated from a smear-ripened cheese.</title>
        <authorList>
            <consortium name="US DOE Joint Genome Institute (JGI-PGF)"/>
            <person name="Walter F."/>
            <person name="Albersmeier A."/>
            <person name="Kalinowski J."/>
            <person name="Ruckert C."/>
        </authorList>
    </citation>
    <scope>NUCLEOTIDE SEQUENCE</scope>
    <source>
        <strain evidence="19">CGMCC 1.7081</strain>
    </source>
</reference>
<comment type="similarity">
    <text evidence="3 16">Belongs to the PNT beta subunit family.</text>
</comment>
<evidence type="ECO:0000256" key="13">
    <source>
        <dbReference type="ARBA" id="ARBA00023136"/>
    </source>
</evidence>
<dbReference type="Proteomes" id="UP000611500">
    <property type="component" value="Unassembled WGS sequence"/>
</dbReference>
<evidence type="ECO:0000256" key="8">
    <source>
        <dbReference type="ARBA" id="ARBA00022692"/>
    </source>
</evidence>
<evidence type="ECO:0000256" key="6">
    <source>
        <dbReference type="ARBA" id="ARBA00022475"/>
    </source>
</evidence>
<evidence type="ECO:0000256" key="14">
    <source>
        <dbReference type="ARBA" id="ARBA00048202"/>
    </source>
</evidence>
<feature type="transmembrane region" description="Helical" evidence="17">
    <location>
        <begin position="56"/>
        <end position="74"/>
    </location>
</feature>
<evidence type="ECO:0000256" key="1">
    <source>
        <dbReference type="ARBA" id="ARBA00003943"/>
    </source>
</evidence>
<evidence type="ECO:0000256" key="3">
    <source>
        <dbReference type="ARBA" id="ARBA00007919"/>
    </source>
</evidence>
<evidence type="ECO:0000259" key="18">
    <source>
        <dbReference type="Pfam" id="PF02233"/>
    </source>
</evidence>
<dbReference type="EMBL" id="BNAP01000001">
    <property type="protein sequence ID" value="GHG79155.1"/>
    <property type="molecule type" value="Genomic_DNA"/>
</dbReference>
<dbReference type="SUPFAM" id="SSF52467">
    <property type="entry name" value="DHS-like NAD/FAD-binding domain"/>
    <property type="match status" value="1"/>
</dbReference>
<evidence type="ECO:0000256" key="4">
    <source>
        <dbReference type="ARBA" id="ARBA00012943"/>
    </source>
</evidence>
<dbReference type="PIRSF" id="PIRSF000204">
    <property type="entry name" value="PNTB"/>
    <property type="match status" value="1"/>
</dbReference>
<dbReference type="FunFam" id="3.40.50.1220:FF:000002">
    <property type="entry name" value="NAD(P) transhydrogenase subunit beta"/>
    <property type="match status" value="1"/>
</dbReference>
<evidence type="ECO:0000256" key="11">
    <source>
        <dbReference type="ARBA" id="ARBA00022989"/>
    </source>
</evidence>
<dbReference type="InterPro" id="IPR034300">
    <property type="entry name" value="PNTB-like"/>
</dbReference>
<dbReference type="GO" id="GO:0008750">
    <property type="term" value="F:proton-translocating NAD(P)+ transhydrogenase activity"/>
    <property type="evidence" value="ECO:0007669"/>
    <property type="project" value="UniProtKB-EC"/>
</dbReference>
<sequence length="477" mass="49791">MDFGFTTAAYVVAAVLFILSLGGLSGQESAKRAVWYGISGMALAVFATLIGPGSGLWLLSLILIAGGGIIGYFVAKRVQMTEMPQLVAAMHSLVGLAAVFVGFNAHIEAARIATMTPEAREALTGFAALVAHKSPVELSILKVELFLGVFIGAVTFTGSVIAFGKLAGKVTSKATKLPGGHMLNAASAILSVILLIMYMNGAGGWTLIVMTLLAFFIGYHLIMGIGGADMPVVVSMLNSYSGWAAAAIGFSLGNDLLIVVGALVGSSGAILSYIMCKAMNRSFVSVILGGFGGTTGPAMEVEGEQVAIDAEGVAAALSEADSVIIVPGYGMAVAQAQNAVSDLTRKLRGLGKNVRFAIHPVAGRLPGHMNVLLAEARVPYDIVMEMDEINDDFPDTDVVIVIGSNDIVNPAAQEDPNSPIAGMPVLEVWKAKQVFVSKRGQGTGYSGIENPLFYKENTRMLYGDAKDSVDKLIPLID</sequence>
<keyword evidence="13 16" id="KW-0472">Membrane</keyword>
<evidence type="ECO:0000256" key="16">
    <source>
        <dbReference type="PIRNR" id="PIRNR000204"/>
    </source>
</evidence>
<feature type="transmembrane region" description="Helical" evidence="17">
    <location>
        <begin position="256"/>
        <end position="276"/>
    </location>
</feature>
<keyword evidence="8 17" id="KW-0812">Transmembrane</keyword>
<evidence type="ECO:0000256" key="10">
    <source>
        <dbReference type="ARBA" id="ARBA00022967"/>
    </source>
</evidence>
<keyword evidence="7 16" id="KW-0997">Cell inner membrane</keyword>
<name>A0A8J3MAP8_9RHOB</name>
<evidence type="ECO:0000256" key="12">
    <source>
        <dbReference type="ARBA" id="ARBA00023027"/>
    </source>
</evidence>
<keyword evidence="10 16" id="KW-1278">Translocase</keyword>
<evidence type="ECO:0000256" key="2">
    <source>
        <dbReference type="ARBA" id="ARBA00004429"/>
    </source>
</evidence>
<comment type="subunit">
    <text evidence="15">Complex of an alpha and a beta chain; in Rhodospirillum, the alpha chain seems to be made of two subunits.</text>
</comment>
<keyword evidence="20" id="KW-1185">Reference proteome</keyword>
<keyword evidence="11 17" id="KW-1133">Transmembrane helix</keyword>
<feature type="domain" description="NADP transhydrogenase beta-like" evidence="18">
    <location>
        <begin position="7"/>
        <end position="473"/>
    </location>
</feature>
<evidence type="ECO:0000256" key="5">
    <source>
        <dbReference type="ARBA" id="ARBA00014581"/>
    </source>
</evidence>
<feature type="transmembrane region" description="Helical" evidence="17">
    <location>
        <begin position="33"/>
        <end position="50"/>
    </location>
</feature>
<comment type="subcellular location">
    <subcellularLocation>
        <location evidence="2">Cell inner membrane</location>
        <topology evidence="2">Multi-pass membrane protein</topology>
    </subcellularLocation>
</comment>
<comment type="catalytic activity">
    <reaction evidence="14 16">
        <text>NAD(+) + NADPH + H(+)(in) = NADH + NADP(+) + H(+)(out)</text>
        <dbReference type="Rhea" id="RHEA:47992"/>
        <dbReference type="ChEBI" id="CHEBI:15378"/>
        <dbReference type="ChEBI" id="CHEBI:57540"/>
        <dbReference type="ChEBI" id="CHEBI:57783"/>
        <dbReference type="ChEBI" id="CHEBI:57945"/>
        <dbReference type="ChEBI" id="CHEBI:58349"/>
        <dbReference type="EC" id="7.1.1.1"/>
    </reaction>
</comment>
<gene>
    <name evidence="19" type="primary">pntB</name>
    <name evidence="19" type="ORF">GCM10010961_00810</name>
</gene>
<dbReference type="PANTHER" id="PTHR44758">
    <property type="entry name" value="NAD(P) TRANSHYDROGENASE SUBUNIT BETA"/>
    <property type="match status" value="1"/>
</dbReference>
<protein>
    <recommendedName>
        <fullName evidence="5 16">NAD(P) transhydrogenase subunit beta</fullName>
        <ecNumber evidence="4 16">7.1.1.1</ecNumber>
    </recommendedName>
    <alternativeName>
        <fullName evidence="16">Nicotinamide nucleotide transhydrogenase subunit beta</fullName>
    </alternativeName>
</protein>
<dbReference type="GO" id="GO:0005886">
    <property type="term" value="C:plasma membrane"/>
    <property type="evidence" value="ECO:0007669"/>
    <property type="project" value="UniProtKB-SubCell"/>
</dbReference>
<evidence type="ECO:0000256" key="7">
    <source>
        <dbReference type="ARBA" id="ARBA00022519"/>
    </source>
</evidence>
<feature type="transmembrane region" description="Helical" evidence="17">
    <location>
        <begin position="6"/>
        <end position="26"/>
    </location>
</feature>
<evidence type="ECO:0000313" key="19">
    <source>
        <dbReference type="EMBL" id="GHG79155.1"/>
    </source>
</evidence>
<dbReference type="AlphaFoldDB" id="A0A8J3MAP8"/>
<evidence type="ECO:0000256" key="9">
    <source>
        <dbReference type="ARBA" id="ARBA00022857"/>
    </source>
</evidence>
<evidence type="ECO:0000313" key="20">
    <source>
        <dbReference type="Proteomes" id="UP000611500"/>
    </source>
</evidence>
<dbReference type="PANTHER" id="PTHR44758:SF1">
    <property type="entry name" value="NAD(P) TRANSHYDROGENASE SUBUNIT BETA"/>
    <property type="match status" value="1"/>
</dbReference>
<dbReference type="InterPro" id="IPR012136">
    <property type="entry name" value="NADH_DH_b"/>
</dbReference>
<dbReference type="GO" id="GO:0050661">
    <property type="term" value="F:NADP binding"/>
    <property type="evidence" value="ECO:0007669"/>
    <property type="project" value="InterPro"/>
</dbReference>
<feature type="transmembrane region" description="Helical" evidence="17">
    <location>
        <begin position="232"/>
        <end position="250"/>
    </location>
</feature>
<keyword evidence="6 16" id="KW-1003">Cell membrane</keyword>
<dbReference type="Gene3D" id="3.40.50.1220">
    <property type="entry name" value="TPP-binding domain"/>
    <property type="match status" value="1"/>
</dbReference>
<feature type="transmembrane region" description="Helical" evidence="17">
    <location>
        <begin position="86"/>
        <end position="107"/>
    </location>
</feature>
<comment type="caution">
    <text evidence="19">The sequence shown here is derived from an EMBL/GenBank/DDBJ whole genome shotgun (WGS) entry which is preliminary data.</text>
</comment>
<feature type="transmembrane region" description="Helical" evidence="17">
    <location>
        <begin position="205"/>
        <end position="225"/>
    </location>
</feature>
<comment type="function">
    <text evidence="1 16">The transhydrogenation between NADH and NADP is coupled to respiration and ATP hydrolysis and functions as a proton pump across the membrane.</text>
</comment>
<reference evidence="19" key="2">
    <citation type="submission" date="2020-09" db="EMBL/GenBank/DDBJ databases">
        <authorList>
            <person name="Sun Q."/>
            <person name="Zhou Y."/>
        </authorList>
    </citation>
    <scope>NUCLEOTIDE SEQUENCE</scope>
    <source>
        <strain evidence="19">CGMCC 1.7081</strain>
    </source>
</reference>
<dbReference type="Pfam" id="PF02233">
    <property type="entry name" value="PNTB"/>
    <property type="match status" value="1"/>
</dbReference>
<feature type="transmembrane region" description="Helical" evidence="17">
    <location>
        <begin position="179"/>
        <end position="199"/>
    </location>
</feature>
<organism evidence="19 20">
    <name type="scientific">Pseudodonghicola xiamenensis</name>
    <dbReference type="NCBI Taxonomy" id="337702"/>
    <lineage>
        <taxon>Bacteria</taxon>
        <taxon>Pseudomonadati</taxon>
        <taxon>Pseudomonadota</taxon>
        <taxon>Alphaproteobacteria</taxon>
        <taxon>Rhodobacterales</taxon>
        <taxon>Paracoccaceae</taxon>
        <taxon>Pseudodonghicola</taxon>
    </lineage>
</organism>
<evidence type="ECO:0000256" key="15">
    <source>
        <dbReference type="ARBA" id="ARBA00066047"/>
    </source>
</evidence>
<proteinExistence type="inferred from homology"/>